<dbReference type="Proteomes" id="UP001055439">
    <property type="component" value="Chromosome 7"/>
</dbReference>
<protein>
    <submittedName>
        <fullName evidence="1">Phosphofructokinase</fullName>
    </submittedName>
</protein>
<sequence>MVVVGSADRSVNKSTPLSFLPSSCFKPRGRNNATASWNCGGGGGGESRANPRCNSPRSIRALLRLRSDSCVLNFHRGSCPSIWQTYNGYYFIN</sequence>
<reference evidence="1" key="1">
    <citation type="submission" date="2022-05" db="EMBL/GenBank/DDBJ databases">
        <title>The Musa troglodytarum L. genome provides insights into the mechanism of non-climacteric behaviour and enrichment of carotenoids.</title>
        <authorList>
            <person name="Wang J."/>
        </authorList>
    </citation>
    <scope>NUCLEOTIDE SEQUENCE</scope>
    <source>
        <tissue evidence="1">Leaf</tissue>
    </source>
</reference>
<keyword evidence="2" id="KW-1185">Reference proteome</keyword>
<dbReference type="OrthoDB" id="537915at2759"/>
<dbReference type="EMBL" id="CP097509">
    <property type="protein sequence ID" value="URE17870.1"/>
    <property type="molecule type" value="Genomic_DNA"/>
</dbReference>
<accession>A0A9E7KJN5</accession>
<proteinExistence type="predicted"/>
<evidence type="ECO:0000313" key="2">
    <source>
        <dbReference type="Proteomes" id="UP001055439"/>
    </source>
</evidence>
<dbReference type="AlphaFoldDB" id="A0A9E7KJN5"/>
<name>A0A9E7KJN5_9LILI</name>
<gene>
    <name evidence="1" type="ORF">MUK42_11432</name>
</gene>
<organism evidence="1 2">
    <name type="scientific">Musa troglodytarum</name>
    <name type="common">fe'i banana</name>
    <dbReference type="NCBI Taxonomy" id="320322"/>
    <lineage>
        <taxon>Eukaryota</taxon>
        <taxon>Viridiplantae</taxon>
        <taxon>Streptophyta</taxon>
        <taxon>Embryophyta</taxon>
        <taxon>Tracheophyta</taxon>
        <taxon>Spermatophyta</taxon>
        <taxon>Magnoliopsida</taxon>
        <taxon>Liliopsida</taxon>
        <taxon>Zingiberales</taxon>
        <taxon>Musaceae</taxon>
        <taxon>Musa</taxon>
    </lineage>
</organism>
<evidence type="ECO:0000313" key="1">
    <source>
        <dbReference type="EMBL" id="URE17870.1"/>
    </source>
</evidence>